<organism evidence="3 4">
    <name type="scientific">Actinoallomurus spadix</name>
    <dbReference type="NCBI Taxonomy" id="79912"/>
    <lineage>
        <taxon>Bacteria</taxon>
        <taxon>Bacillati</taxon>
        <taxon>Actinomycetota</taxon>
        <taxon>Actinomycetes</taxon>
        <taxon>Streptosporangiales</taxon>
        <taxon>Thermomonosporaceae</taxon>
        <taxon>Actinoallomurus</taxon>
    </lineage>
</organism>
<dbReference type="PANTHER" id="PTHR22754:SF32">
    <property type="entry name" value="DISCO-INTERACTING PROTEIN 2"/>
    <property type="match status" value="1"/>
</dbReference>
<feature type="domain" description="AMP-dependent synthetase/ligase" evidence="2">
    <location>
        <begin position="20"/>
        <end position="401"/>
    </location>
</feature>
<dbReference type="InterPro" id="IPR045851">
    <property type="entry name" value="AMP-bd_C_sf"/>
</dbReference>
<evidence type="ECO:0000256" key="1">
    <source>
        <dbReference type="ARBA" id="ARBA00006432"/>
    </source>
</evidence>
<dbReference type="GO" id="GO:0016874">
    <property type="term" value="F:ligase activity"/>
    <property type="evidence" value="ECO:0007669"/>
    <property type="project" value="UniProtKB-KW"/>
</dbReference>
<keyword evidence="4" id="KW-1185">Reference proteome</keyword>
<protein>
    <submittedName>
        <fullName evidence="3">Fatty acyl-AMP ligase</fullName>
    </submittedName>
</protein>
<sequence>MRTLAELIDHLDDDRGGTQLVFPETGERLLHREIPERAWGVADSLGRLGVADGVLVGLLIGSVPEFLPAAFGVWAAGGAVTVIPVPPVPAAPSAVAAGLAPMLDGVRHLLVAEAYEEIARELHALRPDLAVLAVRDCAPAAVRPASSVVRPTSPAIVQFTSGSTARPKGVVLSHRAVLACFAATAVASTVNPDDIVVSWVPLFHDFGLITLLFGIWQGYEHHLFSAWRFIRRPREVIEHVSACRATVFGGPNFAYDRIAAAYSDNSLLGGLDLSSWRLALNGGEPVKPGTVNDIARALGPAGLAATAMLPVYGMAEAVMSVACPQPGTPPKVAWLDRESLAQHRRAVVVPEGTDHGTGLVCVGHAVPDMELRLRDEHGRDVLDGEVGEIVLRGPSLADGYFDTPGSPAGPLLRGGWLHTGDLGVRLDGELYIAGRAKDMVIVAGRNFFAEDVEDVVRAGMPGGHGRCVAVADHDRERVVVVAETDDLATAADLSVRLRALVSSRLDLGAVDVHVVPRNTLPRTTSGKWQRALTARYLRELVKP</sequence>
<dbReference type="Pfam" id="PF00501">
    <property type="entry name" value="AMP-binding"/>
    <property type="match status" value="1"/>
</dbReference>
<dbReference type="Gene3D" id="3.30.300.30">
    <property type="match status" value="1"/>
</dbReference>
<comment type="similarity">
    <text evidence="1">Belongs to the ATP-dependent AMP-binding enzyme family.</text>
</comment>
<evidence type="ECO:0000313" key="3">
    <source>
        <dbReference type="EMBL" id="GAA0362423.1"/>
    </source>
</evidence>
<evidence type="ECO:0000313" key="4">
    <source>
        <dbReference type="Proteomes" id="UP001501822"/>
    </source>
</evidence>
<dbReference type="EMBL" id="BAAABM010000056">
    <property type="protein sequence ID" value="GAA0362423.1"/>
    <property type="molecule type" value="Genomic_DNA"/>
</dbReference>
<dbReference type="SUPFAM" id="SSF56801">
    <property type="entry name" value="Acetyl-CoA synthetase-like"/>
    <property type="match status" value="1"/>
</dbReference>
<evidence type="ECO:0000259" key="2">
    <source>
        <dbReference type="Pfam" id="PF00501"/>
    </source>
</evidence>
<dbReference type="PANTHER" id="PTHR22754">
    <property type="entry name" value="DISCO-INTERACTING PROTEIN 2 DIP2 -RELATED"/>
    <property type="match status" value="1"/>
</dbReference>
<keyword evidence="3" id="KW-0436">Ligase</keyword>
<dbReference type="Proteomes" id="UP001501822">
    <property type="component" value="Unassembled WGS sequence"/>
</dbReference>
<comment type="caution">
    <text evidence="3">The sequence shown here is derived from an EMBL/GenBank/DDBJ whole genome shotgun (WGS) entry which is preliminary data.</text>
</comment>
<proteinExistence type="inferred from homology"/>
<dbReference type="Gene3D" id="3.40.50.12780">
    <property type="entry name" value="N-terminal domain of ligase-like"/>
    <property type="match status" value="1"/>
</dbReference>
<name>A0ABN0XEY9_9ACTN</name>
<dbReference type="InterPro" id="IPR000873">
    <property type="entry name" value="AMP-dep_synth/lig_dom"/>
</dbReference>
<gene>
    <name evidence="3" type="ORF">GCM10010151_60550</name>
</gene>
<dbReference type="InterPro" id="IPR042099">
    <property type="entry name" value="ANL_N_sf"/>
</dbReference>
<accession>A0ABN0XEY9</accession>
<reference evidence="3 4" key="1">
    <citation type="journal article" date="2019" name="Int. J. Syst. Evol. Microbiol.">
        <title>The Global Catalogue of Microorganisms (GCM) 10K type strain sequencing project: providing services to taxonomists for standard genome sequencing and annotation.</title>
        <authorList>
            <consortium name="The Broad Institute Genomics Platform"/>
            <consortium name="The Broad Institute Genome Sequencing Center for Infectious Disease"/>
            <person name="Wu L."/>
            <person name="Ma J."/>
        </authorList>
    </citation>
    <scope>NUCLEOTIDE SEQUENCE [LARGE SCALE GENOMIC DNA]</scope>
    <source>
        <strain evidence="3 4">JCM 3146</strain>
    </source>
</reference>